<organism evidence="1 2">
    <name type="scientific">Pedobacter xixiisoli</name>
    <dbReference type="NCBI Taxonomy" id="1476464"/>
    <lineage>
        <taxon>Bacteria</taxon>
        <taxon>Pseudomonadati</taxon>
        <taxon>Bacteroidota</taxon>
        <taxon>Sphingobacteriia</taxon>
        <taxon>Sphingobacteriales</taxon>
        <taxon>Sphingobacteriaceae</taxon>
        <taxon>Pedobacter</taxon>
    </lineage>
</organism>
<dbReference type="Pfam" id="PF09357">
    <property type="entry name" value="RteC"/>
    <property type="match status" value="1"/>
</dbReference>
<protein>
    <submittedName>
        <fullName evidence="1">RteC protein</fullName>
    </submittedName>
</protein>
<dbReference type="OrthoDB" id="790983at2"/>
<accession>A0A285ZW77</accession>
<sequence>MPVNGLGMLYLVFSMMLDAIRDGLKGLEGELGRIAFEDFGPFEKFVQTIAAAESALKHLRKLVGANQFDNAADEILFFKKIKPQFECWKLYAVERYRIETWCVGGDYQTSFDYFFNEIRRIERFFCNYGFYYRYYRQDDSALDELLFLRECFTNDRRLIASTEASHRDFCTNGDHLFTRFIASEKMVSFLQQQIFALDGLVPINR</sequence>
<evidence type="ECO:0000313" key="1">
    <source>
        <dbReference type="EMBL" id="SOD13898.1"/>
    </source>
</evidence>
<dbReference type="EMBL" id="OCMT01000002">
    <property type="protein sequence ID" value="SOD13898.1"/>
    <property type="molecule type" value="Genomic_DNA"/>
</dbReference>
<gene>
    <name evidence="1" type="ORF">SAMN06297358_1298</name>
</gene>
<name>A0A285ZW77_9SPHI</name>
<dbReference type="AlphaFoldDB" id="A0A285ZW77"/>
<evidence type="ECO:0000313" key="2">
    <source>
        <dbReference type="Proteomes" id="UP000219281"/>
    </source>
</evidence>
<reference evidence="2" key="1">
    <citation type="submission" date="2017-09" db="EMBL/GenBank/DDBJ databases">
        <authorList>
            <person name="Varghese N."/>
            <person name="Submissions S."/>
        </authorList>
    </citation>
    <scope>NUCLEOTIDE SEQUENCE [LARGE SCALE GENOMIC DNA]</scope>
    <source>
        <strain evidence="2">CGMCC 1.12803</strain>
    </source>
</reference>
<dbReference type="Proteomes" id="UP000219281">
    <property type="component" value="Unassembled WGS sequence"/>
</dbReference>
<proteinExistence type="predicted"/>
<keyword evidence="2" id="KW-1185">Reference proteome</keyword>
<dbReference type="InterPro" id="IPR018534">
    <property type="entry name" value="Tet_reg_excision_RteC"/>
</dbReference>